<dbReference type="RefSeq" id="XP_002505996.1">
    <property type="nucleotide sequence ID" value="XM_002505950.1"/>
</dbReference>
<dbReference type="GeneID" id="8249135"/>
<proteinExistence type="predicted"/>
<dbReference type="InterPro" id="IPR032245">
    <property type="entry name" value="RMI2"/>
</dbReference>
<keyword evidence="3" id="KW-1185">Reference proteome</keyword>
<accession>C1EH88</accession>
<feature type="compositionally biased region" description="Low complexity" evidence="1">
    <location>
        <begin position="36"/>
        <end position="50"/>
    </location>
</feature>
<dbReference type="KEGG" id="mis:MICPUN_64139"/>
<dbReference type="Proteomes" id="UP000002009">
    <property type="component" value="Chromosome 14"/>
</dbReference>
<dbReference type="Pfam" id="PF16100">
    <property type="entry name" value="RMI2"/>
    <property type="match status" value="1"/>
</dbReference>
<dbReference type="AlphaFoldDB" id="C1EH88"/>
<organism evidence="2 3">
    <name type="scientific">Micromonas commoda (strain RCC299 / NOUM17 / CCMP2709)</name>
    <name type="common">Picoplanktonic green alga</name>
    <dbReference type="NCBI Taxonomy" id="296587"/>
    <lineage>
        <taxon>Eukaryota</taxon>
        <taxon>Viridiplantae</taxon>
        <taxon>Chlorophyta</taxon>
        <taxon>Mamiellophyceae</taxon>
        <taxon>Mamiellales</taxon>
        <taxon>Mamiellaceae</taxon>
        <taxon>Micromonas</taxon>
    </lineage>
</organism>
<name>C1EH88_MICCC</name>
<dbReference type="EMBL" id="CP001332">
    <property type="protein sequence ID" value="ACO67254.1"/>
    <property type="molecule type" value="Genomic_DNA"/>
</dbReference>
<evidence type="ECO:0000256" key="1">
    <source>
        <dbReference type="SAM" id="MobiDB-lite"/>
    </source>
</evidence>
<dbReference type="InParanoid" id="C1EH88"/>
<protein>
    <submittedName>
        <fullName evidence="2">Uncharacterized protein</fullName>
    </submittedName>
</protein>
<evidence type="ECO:0000313" key="2">
    <source>
        <dbReference type="EMBL" id="ACO67254.1"/>
    </source>
</evidence>
<sequence length="245" mass="25799">MAAGNDGAGATPGGGTMFAPKVFTCMLEQARCAPQPTLRPSPARLARPAPGAHDVPATLAHRPSPLSPPSPPRRLPDGDVGACGPAYHFPNLPHSPRFTRVWVQGVVVWTDGGGDDGDGRRRCVDRFALDDGTGPPLRIATPPSCHCASTRDPFTRRTPGVGDYVACVGFVVPNEGGGHVTTSSDGDGAGEKNDGQQRRRGCPRFTLVAERVHDLSREGDAQREAMWNVEVPEAFKTLEAAHAAG</sequence>
<feature type="region of interest" description="Disordered" evidence="1">
    <location>
        <begin position="35"/>
        <end position="76"/>
    </location>
</feature>
<feature type="region of interest" description="Disordered" evidence="1">
    <location>
        <begin position="176"/>
        <end position="202"/>
    </location>
</feature>
<evidence type="ECO:0000313" key="3">
    <source>
        <dbReference type="Proteomes" id="UP000002009"/>
    </source>
</evidence>
<reference evidence="2 3" key="1">
    <citation type="journal article" date="2009" name="Science">
        <title>Green evolution and dynamic adaptations revealed by genomes of the marine picoeukaryotes Micromonas.</title>
        <authorList>
            <person name="Worden A.Z."/>
            <person name="Lee J.H."/>
            <person name="Mock T."/>
            <person name="Rouze P."/>
            <person name="Simmons M.P."/>
            <person name="Aerts A.L."/>
            <person name="Allen A.E."/>
            <person name="Cuvelier M.L."/>
            <person name="Derelle E."/>
            <person name="Everett M.V."/>
            <person name="Foulon E."/>
            <person name="Grimwood J."/>
            <person name="Gundlach H."/>
            <person name="Henrissat B."/>
            <person name="Napoli C."/>
            <person name="McDonald S.M."/>
            <person name="Parker M.S."/>
            <person name="Rombauts S."/>
            <person name="Salamov A."/>
            <person name="Von Dassow P."/>
            <person name="Badger J.H."/>
            <person name="Coutinho P.M."/>
            <person name="Demir E."/>
            <person name="Dubchak I."/>
            <person name="Gentemann C."/>
            <person name="Eikrem W."/>
            <person name="Gready J.E."/>
            <person name="John U."/>
            <person name="Lanier W."/>
            <person name="Lindquist E.A."/>
            <person name="Lucas S."/>
            <person name="Mayer K.F."/>
            <person name="Moreau H."/>
            <person name="Not F."/>
            <person name="Otillar R."/>
            <person name="Panaud O."/>
            <person name="Pangilinan J."/>
            <person name="Paulsen I."/>
            <person name="Piegu B."/>
            <person name="Poliakov A."/>
            <person name="Robbens S."/>
            <person name="Schmutz J."/>
            <person name="Toulza E."/>
            <person name="Wyss T."/>
            <person name="Zelensky A."/>
            <person name="Zhou K."/>
            <person name="Armbrust E.V."/>
            <person name="Bhattacharya D."/>
            <person name="Goodenough U.W."/>
            <person name="Van de Peer Y."/>
            <person name="Grigoriev I.V."/>
        </authorList>
    </citation>
    <scope>NUCLEOTIDE SEQUENCE [LARGE SCALE GENOMIC DNA]</scope>
    <source>
        <strain evidence="3">RCC299 / NOUM17</strain>
    </source>
</reference>
<dbReference type="Gene3D" id="2.40.50.140">
    <property type="entry name" value="Nucleic acid-binding proteins"/>
    <property type="match status" value="1"/>
</dbReference>
<dbReference type="InterPro" id="IPR012340">
    <property type="entry name" value="NA-bd_OB-fold"/>
</dbReference>
<gene>
    <name evidence="2" type="ORF">MICPUN_64139</name>
</gene>